<evidence type="ECO:0000313" key="5">
    <source>
        <dbReference type="EMBL" id="CAK8690825.1"/>
    </source>
</evidence>
<evidence type="ECO:0000313" key="6">
    <source>
        <dbReference type="Proteomes" id="UP001642483"/>
    </source>
</evidence>
<evidence type="ECO:0000256" key="2">
    <source>
        <dbReference type="SAM" id="MobiDB-lite"/>
    </source>
</evidence>
<comment type="caution">
    <text evidence="5">The sequence shown here is derived from an EMBL/GenBank/DDBJ whole genome shotgun (WGS) entry which is preliminary data.</text>
</comment>
<comment type="caution">
    <text evidence="1">Lacks conserved residue(s) required for the propagation of feature annotation.</text>
</comment>
<protein>
    <recommendedName>
        <fullName evidence="4">EGF-like domain-containing protein</fullName>
    </recommendedName>
</protein>
<feature type="compositionally biased region" description="Basic and acidic residues" evidence="2">
    <location>
        <begin position="209"/>
        <end position="227"/>
    </location>
</feature>
<reference evidence="5 6" key="1">
    <citation type="submission" date="2024-02" db="EMBL/GenBank/DDBJ databases">
        <authorList>
            <person name="Daric V."/>
            <person name="Darras S."/>
        </authorList>
    </citation>
    <scope>NUCLEOTIDE SEQUENCE [LARGE SCALE GENOMIC DNA]</scope>
</reference>
<accession>A0ABP0GKW8</accession>
<dbReference type="Proteomes" id="UP001642483">
    <property type="component" value="Unassembled WGS sequence"/>
</dbReference>
<proteinExistence type="predicted"/>
<dbReference type="Gene3D" id="2.10.25.10">
    <property type="entry name" value="Laminin"/>
    <property type="match status" value="1"/>
</dbReference>
<dbReference type="CDD" id="cd00054">
    <property type="entry name" value="EGF_CA"/>
    <property type="match status" value="1"/>
</dbReference>
<keyword evidence="3" id="KW-0472">Membrane</keyword>
<sequence length="365" mass="40378">MNVLLSVEYACSTSLHPCHPNATCIDVFGLLGFVQCKCKPGYNQTASYQTFVNNPSIIPDGTYCPISSDMAFQTTAFKLSTPVNRPTSKTRISPTTTTEMKTSAYSGYNQQVQLLNWIVVLAVFLVFSIFVDVVLCVKITRSSGSKSFPHLTSERESRSQENTYNMASSHARATPTISDPYVVFPGNPTWEETGADSVSPAQNETTEEEFGKSYEVSNEKNENDKTVAENSSVVDNVLYRPFVESEIVREEFQENTQVVSSQFQSLEVSLSSSQDDTGVYNVLFNANPSPTFDAGFSIEKPKGTNSSTRVKENYQLATDVVKDSEVVDNALYQSCDEVAHTIDGKTTDEKMCVENALYRSFSENI</sequence>
<keyword evidence="3" id="KW-0812">Transmembrane</keyword>
<feature type="transmembrane region" description="Helical" evidence="3">
    <location>
        <begin position="114"/>
        <end position="137"/>
    </location>
</feature>
<evidence type="ECO:0000256" key="1">
    <source>
        <dbReference type="PROSITE-ProRule" id="PRU00076"/>
    </source>
</evidence>
<dbReference type="InterPro" id="IPR000742">
    <property type="entry name" value="EGF"/>
</dbReference>
<gene>
    <name evidence="5" type="ORF">CVLEPA_LOCUS23389</name>
</gene>
<evidence type="ECO:0000256" key="3">
    <source>
        <dbReference type="SAM" id="Phobius"/>
    </source>
</evidence>
<dbReference type="PROSITE" id="PS50026">
    <property type="entry name" value="EGF_3"/>
    <property type="match status" value="1"/>
</dbReference>
<feature type="region of interest" description="Disordered" evidence="2">
    <location>
        <begin position="144"/>
        <end position="172"/>
    </location>
</feature>
<feature type="domain" description="EGF-like" evidence="4">
    <location>
        <begin position="7"/>
        <end position="48"/>
    </location>
</feature>
<evidence type="ECO:0000259" key="4">
    <source>
        <dbReference type="PROSITE" id="PS50026"/>
    </source>
</evidence>
<keyword evidence="3" id="KW-1133">Transmembrane helix</keyword>
<dbReference type="EMBL" id="CAWYQH010000119">
    <property type="protein sequence ID" value="CAK8690825.1"/>
    <property type="molecule type" value="Genomic_DNA"/>
</dbReference>
<keyword evidence="1" id="KW-0245">EGF-like domain</keyword>
<keyword evidence="6" id="KW-1185">Reference proteome</keyword>
<feature type="region of interest" description="Disordered" evidence="2">
    <location>
        <begin position="191"/>
        <end position="227"/>
    </location>
</feature>
<organism evidence="5 6">
    <name type="scientific">Clavelina lepadiformis</name>
    <name type="common">Light-bulb sea squirt</name>
    <name type="synonym">Ascidia lepadiformis</name>
    <dbReference type="NCBI Taxonomy" id="159417"/>
    <lineage>
        <taxon>Eukaryota</taxon>
        <taxon>Metazoa</taxon>
        <taxon>Chordata</taxon>
        <taxon>Tunicata</taxon>
        <taxon>Ascidiacea</taxon>
        <taxon>Aplousobranchia</taxon>
        <taxon>Clavelinidae</taxon>
        <taxon>Clavelina</taxon>
    </lineage>
</organism>
<name>A0ABP0GKW8_CLALP</name>